<dbReference type="InterPro" id="IPR020846">
    <property type="entry name" value="MFS_dom"/>
</dbReference>
<organism evidence="9 10">
    <name type="scientific">Ancylobacter mangrovi</name>
    <dbReference type="NCBI Taxonomy" id="2972472"/>
    <lineage>
        <taxon>Bacteria</taxon>
        <taxon>Pseudomonadati</taxon>
        <taxon>Pseudomonadota</taxon>
        <taxon>Alphaproteobacteria</taxon>
        <taxon>Hyphomicrobiales</taxon>
        <taxon>Xanthobacteraceae</taxon>
        <taxon>Ancylobacter</taxon>
    </lineage>
</organism>
<evidence type="ECO:0000256" key="3">
    <source>
        <dbReference type="ARBA" id="ARBA00022475"/>
    </source>
</evidence>
<evidence type="ECO:0000313" key="10">
    <source>
        <dbReference type="Proteomes" id="UP001151088"/>
    </source>
</evidence>
<feature type="transmembrane region" description="Helical" evidence="7">
    <location>
        <begin position="123"/>
        <end position="144"/>
    </location>
</feature>
<dbReference type="InterPro" id="IPR011701">
    <property type="entry name" value="MFS"/>
</dbReference>
<comment type="subcellular location">
    <subcellularLocation>
        <location evidence="1">Cell membrane</location>
        <topology evidence="1">Multi-pass membrane protein</topology>
    </subcellularLocation>
</comment>
<feature type="transmembrane region" description="Helical" evidence="7">
    <location>
        <begin position="425"/>
        <end position="446"/>
    </location>
</feature>
<evidence type="ECO:0000256" key="1">
    <source>
        <dbReference type="ARBA" id="ARBA00004651"/>
    </source>
</evidence>
<evidence type="ECO:0000256" key="6">
    <source>
        <dbReference type="ARBA" id="ARBA00023136"/>
    </source>
</evidence>
<dbReference type="GO" id="GO:0005886">
    <property type="term" value="C:plasma membrane"/>
    <property type="evidence" value="ECO:0007669"/>
    <property type="project" value="UniProtKB-SubCell"/>
</dbReference>
<feature type="transmembrane region" description="Helical" evidence="7">
    <location>
        <begin position="217"/>
        <end position="236"/>
    </location>
</feature>
<dbReference type="Gene3D" id="1.20.1250.20">
    <property type="entry name" value="MFS general substrate transporter like domains"/>
    <property type="match status" value="1"/>
</dbReference>
<dbReference type="PANTHER" id="PTHR42718">
    <property type="entry name" value="MAJOR FACILITATOR SUPERFAMILY MULTIDRUG TRANSPORTER MFSC"/>
    <property type="match status" value="1"/>
</dbReference>
<feature type="transmembrane region" description="Helical" evidence="7">
    <location>
        <begin position="242"/>
        <end position="264"/>
    </location>
</feature>
<accession>A0A9X2T903</accession>
<evidence type="ECO:0000256" key="2">
    <source>
        <dbReference type="ARBA" id="ARBA00022448"/>
    </source>
</evidence>
<feature type="transmembrane region" description="Helical" evidence="7">
    <location>
        <begin position="33"/>
        <end position="54"/>
    </location>
</feature>
<feature type="transmembrane region" description="Helical" evidence="7">
    <location>
        <begin position="98"/>
        <end position="117"/>
    </location>
</feature>
<gene>
    <name evidence="9" type="ORF">NVS89_21605</name>
</gene>
<dbReference type="GO" id="GO:0022857">
    <property type="term" value="F:transmembrane transporter activity"/>
    <property type="evidence" value="ECO:0007669"/>
    <property type="project" value="InterPro"/>
</dbReference>
<name>A0A9X2T903_9HYPH</name>
<keyword evidence="4 7" id="KW-0812">Transmembrane</keyword>
<feature type="transmembrane region" description="Helical" evidence="7">
    <location>
        <begin position="285"/>
        <end position="306"/>
    </location>
</feature>
<feature type="transmembrane region" description="Helical" evidence="7">
    <location>
        <begin position="378"/>
        <end position="404"/>
    </location>
</feature>
<protein>
    <submittedName>
        <fullName evidence="9">MFS transporter</fullName>
    </submittedName>
</protein>
<feature type="transmembrane region" description="Helical" evidence="7">
    <location>
        <begin position="66"/>
        <end position="86"/>
    </location>
</feature>
<evidence type="ECO:0000313" key="9">
    <source>
        <dbReference type="EMBL" id="MCS0497693.1"/>
    </source>
</evidence>
<feature type="domain" description="Major facilitator superfamily (MFS) profile" evidence="8">
    <location>
        <begin position="32"/>
        <end position="477"/>
    </location>
</feature>
<dbReference type="InterPro" id="IPR036259">
    <property type="entry name" value="MFS_trans_sf"/>
</dbReference>
<comment type="caution">
    <text evidence="9">The sequence shown here is derived from an EMBL/GenBank/DDBJ whole genome shotgun (WGS) entry which is preliminary data.</text>
</comment>
<dbReference type="EMBL" id="JANTHZ010000014">
    <property type="protein sequence ID" value="MCS0497693.1"/>
    <property type="molecule type" value="Genomic_DNA"/>
</dbReference>
<feature type="transmembrane region" description="Helical" evidence="7">
    <location>
        <begin position="346"/>
        <end position="366"/>
    </location>
</feature>
<evidence type="ECO:0000256" key="7">
    <source>
        <dbReference type="SAM" id="Phobius"/>
    </source>
</evidence>
<dbReference type="SUPFAM" id="SSF103473">
    <property type="entry name" value="MFS general substrate transporter"/>
    <property type="match status" value="1"/>
</dbReference>
<keyword evidence="3" id="KW-1003">Cell membrane</keyword>
<feature type="transmembrane region" description="Helical" evidence="7">
    <location>
        <begin position="186"/>
        <end position="205"/>
    </location>
</feature>
<dbReference type="Proteomes" id="UP001151088">
    <property type="component" value="Unassembled WGS sequence"/>
</dbReference>
<reference evidence="9" key="1">
    <citation type="submission" date="2022-08" db="EMBL/GenBank/DDBJ databases">
        <authorList>
            <person name="Li F."/>
        </authorList>
    </citation>
    <scope>NUCLEOTIDE SEQUENCE</scope>
    <source>
        <strain evidence="9">MQZ15Z-1</strain>
    </source>
</reference>
<dbReference type="PROSITE" id="PS50850">
    <property type="entry name" value="MFS"/>
    <property type="match status" value="1"/>
</dbReference>
<feature type="transmembrane region" description="Helical" evidence="7">
    <location>
        <begin position="452"/>
        <end position="471"/>
    </location>
</feature>
<dbReference type="Gene3D" id="1.20.1720.10">
    <property type="entry name" value="Multidrug resistance protein D"/>
    <property type="match status" value="1"/>
</dbReference>
<feature type="transmembrane region" description="Helical" evidence="7">
    <location>
        <begin position="156"/>
        <end position="174"/>
    </location>
</feature>
<sequence>MHKPLVRSEPTDAAVAPLAARPPGPAAGTRLKAVIVACAIFMSNLDGTAVVTALPSMARDLGLPPLHLSGAITAYLVALTVSVPVSGWLADRFGAKRLFITAIICFTIASALCSTANGLAEIILFRSLQGVGGAMMIPIGRLLVLRDVPREEFLTATTWLTTPALVGPVMGPLIGGFLTDLISWRAVFWINIPIGIAGIAMVARYIRDVPTKRPPPLDVTGMVLVAVSLAAIVGGLETIGRGLVPAVVPAACLAGGVVLALVLVRHSRRHPHPLVDLDILRIPTFGATMLAGCFVRIGMASVPFLIPLSMQIGFGLSATRSGGVLLASALGAFMTKPMVRFAIRVLNMRHVLMVNTLVYAASIASFSLLEPGWAMPAVFLLVLFNGVTRTISLTTMGALALVDVPSERMSAATPIFATAQQLPQALGVAVIAGTLQLAVMLSGSASAGLPQFHVGFLVAAAGVLLAVPCFARLPHDAGEGM</sequence>
<keyword evidence="6 7" id="KW-0472">Membrane</keyword>
<keyword evidence="5 7" id="KW-1133">Transmembrane helix</keyword>
<dbReference type="Pfam" id="PF07690">
    <property type="entry name" value="MFS_1"/>
    <property type="match status" value="1"/>
</dbReference>
<dbReference type="PANTHER" id="PTHR42718:SF46">
    <property type="entry name" value="BLR6921 PROTEIN"/>
    <property type="match status" value="1"/>
</dbReference>
<evidence type="ECO:0000259" key="8">
    <source>
        <dbReference type="PROSITE" id="PS50850"/>
    </source>
</evidence>
<keyword evidence="2" id="KW-0813">Transport</keyword>
<dbReference type="RefSeq" id="WP_258734845.1">
    <property type="nucleotide sequence ID" value="NZ_JANTHZ010000014.1"/>
</dbReference>
<proteinExistence type="predicted"/>
<feature type="transmembrane region" description="Helical" evidence="7">
    <location>
        <begin position="312"/>
        <end position="334"/>
    </location>
</feature>
<dbReference type="AlphaFoldDB" id="A0A9X2T903"/>
<keyword evidence="10" id="KW-1185">Reference proteome</keyword>
<evidence type="ECO:0000256" key="5">
    <source>
        <dbReference type="ARBA" id="ARBA00022989"/>
    </source>
</evidence>
<evidence type="ECO:0000256" key="4">
    <source>
        <dbReference type="ARBA" id="ARBA00022692"/>
    </source>
</evidence>